<dbReference type="AlphaFoldDB" id="A0A2P8IA06"/>
<sequence>MRSLRTTETVIAGLGLLVLVVFGFVVPSARAGELEMNGVVVTLSILVSAILLLFAGIWGNSGRK</sequence>
<accession>A0A2P8IA06</accession>
<evidence type="ECO:0000313" key="2">
    <source>
        <dbReference type="EMBL" id="PSL55306.1"/>
    </source>
</evidence>
<evidence type="ECO:0000256" key="1">
    <source>
        <dbReference type="SAM" id="Phobius"/>
    </source>
</evidence>
<feature type="transmembrane region" description="Helical" evidence="1">
    <location>
        <begin position="41"/>
        <end position="59"/>
    </location>
</feature>
<organism evidence="2 3">
    <name type="scientific">Saccharothrix carnea</name>
    <dbReference type="NCBI Taxonomy" id="1280637"/>
    <lineage>
        <taxon>Bacteria</taxon>
        <taxon>Bacillati</taxon>
        <taxon>Actinomycetota</taxon>
        <taxon>Actinomycetes</taxon>
        <taxon>Pseudonocardiales</taxon>
        <taxon>Pseudonocardiaceae</taxon>
        <taxon>Saccharothrix</taxon>
    </lineage>
</organism>
<dbReference type="EMBL" id="PYAX01000005">
    <property type="protein sequence ID" value="PSL55306.1"/>
    <property type="molecule type" value="Genomic_DNA"/>
</dbReference>
<keyword evidence="1" id="KW-1133">Transmembrane helix</keyword>
<protein>
    <submittedName>
        <fullName evidence="2">Uncharacterized protein</fullName>
    </submittedName>
</protein>
<reference evidence="2 3" key="1">
    <citation type="submission" date="2018-03" db="EMBL/GenBank/DDBJ databases">
        <title>Genomic Encyclopedia of Type Strains, Phase III (KMG-III): the genomes of soil and plant-associated and newly described type strains.</title>
        <authorList>
            <person name="Whitman W."/>
        </authorList>
    </citation>
    <scope>NUCLEOTIDE SEQUENCE [LARGE SCALE GENOMIC DNA]</scope>
    <source>
        <strain evidence="2 3">CGMCC 4.7097</strain>
    </source>
</reference>
<keyword evidence="3" id="KW-1185">Reference proteome</keyword>
<gene>
    <name evidence="2" type="ORF">B0I31_105265</name>
</gene>
<name>A0A2P8IA06_SACCR</name>
<proteinExistence type="predicted"/>
<comment type="caution">
    <text evidence="2">The sequence shown here is derived from an EMBL/GenBank/DDBJ whole genome shotgun (WGS) entry which is preliminary data.</text>
</comment>
<keyword evidence="1" id="KW-0812">Transmembrane</keyword>
<keyword evidence="1" id="KW-0472">Membrane</keyword>
<dbReference type="OrthoDB" id="3699521at2"/>
<dbReference type="RefSeq" id="WP_106616193.1">
    <property type="nucleotide sequence ID" value="NZ_PYAX01000005.1"/>
</dbReference>
<dbReference type="Proteomes" id="UP000241118">
    <property type="component" value="Unassembled WGS sequence"/>
</dbReference>
<evidence type="ECO:0000313" key="3">
    <source>
        <dbReference type="Proteomes" id="UP000241118"/>
    </source>
</evidence>